<dbReference type="AlphaFoldDB" id="A0A6I4UFL6"/>
<dbReference type="PANTHER" id="PTHR43792:SF1">
    <property type="entry name" value="N-ACETYLTRANSFERASE DOMAIN-CONTAINING PROTEIN"/>
    <property type="match status" value="1"/>
</dbReference>
<dbReference type="Proteomes" id="UP000430021">
    <property type="component" value="Unassembled WGS sequence"/>
</dbReference>
<feature type="domain" description="N-acetyltransferase" evidence="2">
    <location>
        <begin position="11"/>
        <end position="181"/>
    </location>
</feature>
<proteinExistence type="predicted"/>
<reference evidence="4 5" key="1">
    <citation type="submission" date="2019-12" db="EMBL/GenBank/DDBJ databases">
        <title>Genomic-based taxomic classification of the family Erythrobacteraceae.</title>
        <authorList>
            <person name="Xu L."/>
        </authorList>
    </citation>
    <scope>NUCLEOTIDE SEQUENCE [LARGE SCALE GENOMIC DNA]</scope>
    <source>
        <strain evidence="4 5">JCM 10282</strain>
    </source>
</reference>
<dbReference type="PROSITE" id="PS51186">
    <property type="entry name" value="GNAT"/>
    <property type="match status" value="1"/>
</dbReference>
<dbReference type="EMBL" id="WTYB01000001">
    <property type="protein sequence ID" value="MXP37662.1"/>
    <property type="molecule type" value="Genomic_DNA"/>
</dbReference>
<reference evidence="3 6" key="2">
    <citation type="submission" date="2020-08" db="EMBL/GenBank/DDBJ databases">
        <title>Genomic Encyclopedia of Type Strains, Phase IV (KMG-IV): sequencing the most valuable type-strain genomes for metagenomic binning, comparative biology and taxonomic classification.</title>
        <authorList>
            <person name="Goeker M."/>
        </authorList>
    </citation>
    <scope>NUCLEOTIDE SEQUENCE [LARGE SCALE GENOMIC DNA]</scope>
    <source>
        <strain evidence="3 6">DSM 8510</strain>
    </source>
</reference>
<keyword evidence="4" id="KW-0808">Transferase</keyword>
<dbReference type="InterPro" id="IPR000182">
    <property type="entry name" value="GNAT_dom"/>
</dbReference>
<accession>A0A6I4UFL6</accession>
<dbReference type="SUPFAM" id="SSF55729">
    <property type="entry name" value="Acyl-CoA N-acyltransferases (Nat)"/>
    <property type="match status" value="1"/>
</dbReference>
<evidence type="ECO:0000256" key="1">
    <source>
        <dbReference type="SAM" id="MobiDB-lite"/>
    </source>
</evidence>
<dbReference type="OrthoDB" id="6293260at2"/>
<evidence type="ECO:0000259" key="2">
    <source>
        <dbReference type="PROSITE" id="PS51186"/>
    </source>
</evidence>
<dbReference type="GO" id="GO:0016747">
    <property type="term" value="F:acyltransferase activity, transferring groups other than amino-acyl groups"/>
    <property type="evidence" value="ECO:0007669"/>
    <property type="project" value="InterPro"/>
</dbReference>
<evidence type="ECO:0000313" key="6">
    <source>
        <dbReference type="Proteomes" id="UP000548685"/>
    </source>
</evidence>
<evidence type="ECO:0000313" key="4">
    <source>
        <dbReference type="EMBL" id="MXP37662.1"/>
    </source>
</evidence>
<dbReference type="InterPro" id="IPR051531">
    <property type="entry name" value="N-acetyltransferase"/>
</dbReference>
<organism evidence="4 5">
    <name type="scientific">Erythrobacter ramosus</name>
    <dbReference type="NCBI Taxonomy" id="35811"/>
    <lineage>
        <taxon>Bacteria</taxon>
        <taxon>Pseudomonadati</taxon>
        <taxon>Pseudomonadota</taxon>
        <taxon>Alphaproteobacteria</taxon>
        <taxon>Sphingomonadales</taxon>
        <taxon>Erythrobacteraceae</taxon>
        <taxon>Erythrobacter/Porphyrobacter group</taxon>
        <taxon>Erythrobacter</taxon>
    </lineage>
</organism>
<evidence type="ECO:0000313" key="3">
    <source>
        <dbReference type="EMBL" id="MBB3774694.1"/>
    </source>
</evidence>
<dbReference type="InterPro" id="IPR016181">
    <property type="entry name" value="Acyl_CoA_acyltransferase"/>
</dbReference>
<dbReference type="Pfam" id="PF13302">
    <property type="entry name" value="Acetyltransf_3"/>
    <property type="match status" value="1"/>
</dbReference>
<dbReference type="Proteomes" id="UP000548685">
    <property type="component" value="Unassembled WGS sequence"/>
</dbReference>
<evidence type="ECO:0000313" key="5">
    <source>
        <dbReference type="Proteomes" id="UP000430021"/>
    </source>
</evidence>
<dbReference type="RefSeq" id="WP_160759780.1">
    <property type="nucleotide sequence ID" value="NZ_BAAADZ010000002.1"/>
</dbReference>
<comment type="caution">
    <text evidence="4">The sequence shown here is derived from an EMBL/GenBank/DDBJ whole genome shotgun (WGS) entry which is preliminary data.</text>
</comment>
<name>A0A6I4UFL6_9SPHN</name>
<gene>
    <name evidence="3" type="ORF">FHS52_000637</name>
    <name evidence="4" type="ORF">GRI59_03405</name>
</gene>
<protein>
    <submittedName>
        <fullName evidence="4">GNAT family N-acetyltransferase</fullName>
    </submittedName>
    <submittedName>
        <fullName evidence="3">RimJ/RimL family protein N-acetyltransferase</fullName>
    </submittedName>
</protein>
<dbReference type="PANTHER" id="PTHR43792">
    <property type="entry name" value="GNAT FAMILY, PUTATIVE (AFU_ORTHOLOGUE AFUA_3G00765)-RELATED-RELATED"/>
    <property type="match status" value="1"/>
</dbReference>
<dbReference type="Gene3D" id="3.40.630.30">
    <property type="match status" value="1"/>
</dbReference>
<keyword evidence="6" id="KW-1185">Reference proteome</keyword>
<dbReference type="EMBL" id="JACICE010000001">
    <property type="protein sequence ID" value="MBB3774694.1"/>
    <property type="molecule type" value="Genomic_DNA"/>
</dbReference>
<feature type="region of interest" description="Disordered" evidence="1">
    <location>
        <begin position="159"/>
        <end position="182"/>
    </location>
</feature>
<sequence>MADDPLATERLILRPPVAEDLPWVLEHMNTDSVMRHLAGVRAPEMMAESLADDIAAFHSGGHQRWTVWLRDGETRVGRCGLFHVRSPAAPKALQGQRENGWTFAEPHWGHGYATEAARAVIAYAFDELALPVLYSQTSDSNAASTRMMQRLGFTARPELGYHDPDYPPEDNPTTVWSMDAPA</sequence>